<sequence>MKRFIILLIIILITFFCFCYQGYTLSHKVIVLGSEPEYISY</sequence>
<gene>
    <name evidence="1" type="ordered locus">Clole_2161</name>
</gene>
<reference evidence="1 2" key="1">
    <citation type="journal article" date="2011" name="J. Bacteriol.">
        <title>Complete genome sequence of the cellulose-degrading bacterium Cellulosilyticum lentocellum.</title>
        <authorList>
            <consortium name="US DOE Joint Genome Institute"/>
            <person name="Miller D.A."/>
            <person name="Suen G."/>
            <person name="Bruce D."/>
            <person name="Copeland A."/>
            <person name="Cheng J.F."/>
            <person name="Detter C."/>
            <person name="Goodwin L.A."/>
            <person name="Han C.S."/>
            <person name="Hauser L.J."/>
            <person name="Land M.L."/>
            <person name="Lapidus A."/>
            <person name="Lucas S."/>
            <person name="Meincke L."/>
            <person name="Pitluck S."/>
            <person name="Tapia R."/>
            <person name="Teshima H."/>
            <person name="Woyke T."/>
            <person name="Fox B.G."/>
            <person name="Angert E.R."/>
            <person name="Currie C.R."/>
        </authorList>
    </citation>
    <scope>NUCLEOTIDE SEQUENCE [LARGE SCALE GENOMIC DNA]</scope>
    <source>
        <strain evidence="2">ATCC 49066 / DSM 5427 / NCIMB 11756 / RHM5</strain>
    </source>
</reference>
<dbReference type="HOGENOM" id="CLU_3267552_0_0_9"/>
<keyword evidence="2" id="KW-1185">Reference proteome</keyword>
<proteinExistence type="predicted"/>
<name>F2JR17_CELLD</name>
<protein>
    <submittedName>
        <fullName evidence="1">Uncharacterized protein</fullName>
    </submittedName>
</protein>
<dbReference type="KEGG" id="cle:Clole_2161"/>
<organism evidence="1 2">
    <name type="scientific">Cellulosilyticum lentocellum (strain ATCC 49066 / DSM 5427 / NCIMB 11756 / RHM5)</name>
    <name type="common">Clostridium lentocellum</name>
    <dbReference type="NCBI Taxonomy" id="642492"/>
    <lineage>
        <taxon>Bacteria</taxon>
        <taxon>Bacillati</taxon>
        <taxon>Bacillota</taxon>
        <taxon>Clostridia</taxon>
        <taxon>Lachnospirales</taxon>
        <taxon>Cellulosilyticaceae</taxon>
        <taxon>Cellulosilyticum</taxon>
    </lineage>
</organism>
<evidence type="ECO:0000313" key="1">
    <source>
        <dbReference type="EMBL" id="ADZ83875.1"/>
    </source>
</evidence>
<dbReference type="EMBL" id="CP002582">
    <property type="protein sequence ID" value="ADZ83875.1"/>
    <property type="molecule type" value="Genomic_DNA"/>
</dbReference>
<dbReference type="AlphaFoldDB" id="F2JR17"/>
<accession>F2JR17</accession>
<dbReference type="Proteomes" id="UP000008467">
    <property type="component" value="Chromosome"/>
</dbReference>
<evidence type="ECO:0000313" key="2">
    <source>
        <dbReference type="Proteomes" id="UP000008467"/>
    </source>
</evidence>